<comment type="caution">
    <text evidence="6">The sequence shown here is derived from an EMBL/GenBank/DDBJ whole genome shotgun (WGS) entry which is preliminary data.</text>
</comment>
<dbReference type="Proteomes" id="UP000823405">
    <property type="component" value="Unassembled WGS sequence"/>
</dbReference>
<dbReference type="GO" id="GO:0004497">
    <property type="term" value="F:monooxygenase activity"/>
    <property type="evidence" value="ECO:0007669"/>
    <property type="project" value="InterPro"/>
</dbReference>
<keyword evidence="3" id="KW-0274">FAD</keyword>
<dbReference type="InterPro" id="IPR036188">
    <property type="entry name" value="FAD/NAD-bd_sf"/>
</dbReference>
<dbReference type="InterPro" id="IPR002938">
    <property type="entry name" value="FAD-bd"/>
</dbReference>
<evidence type="ECO:0000313" key="7">
    <source>
        <dbReference type="Proteomes" id="UP000823405"/>
    </source>
</evidence>
<dbReference type="Pfam" id="PF01494">
    <property type="entry name" value="FAD_binding_3"/>
    <property type="match status" value="1"/>
</dbReference>
<sequence>MLFGSALYLGPELFSVFHQLGIAEETIEQSKPCHSIDVFSEDRERQFTIDFSLLREMGGYEGRLISRTVIYNILLSKVPPQNLHRPMRMLSMTQGENGVHIRFANGSDFEGDILVGADGAYSAVRQNLYGKLKKDRSLPASDAKDLPFSCVCLAGHSGSLDPERFTELKDPQCHFYNTIGTGKPYSETSKLHNNFRTTDWGEGAVESMCDEVRDYPIPGGDGTLTLADLIDGTPKSQMTKVMLEKVFDTWHHCRTVLIGDGEFVFSEKDKIDEDERPLGNESLMDSVHKIHPAGGQGALLGFHDAIALANWINILPSKRVKHTEYIFKQYKKERYPFAKAAYNHDRNMSNVSDKISAQRPQASFLPYVEDNGTVKAAYQHSYVKTAKMMKDQAAAEAVSQDTPVASSLSAVLGPDLYGYMKQVGIYEDFVARSKACNSIEYFGEDRKQDFVIDFTPYSEMGGCEGRIIGRTQLYEILLNAIPAERCHMGMKMVSMTQDKDKPTTVIFADGSVHTADIIVGADEAYSAVRQALGQNKLPVSDAADLPFSVVGVTGYTSPLDPEMFSAFKNEYSQFWNVLSRDKPYSGTTSTTDKDLRRLVWGEEAAEAMSNDLRDFPIPGGDGTRTLADLIDATPKNQMTNVMLEEKIFDTWHHGCAVLIGDACHKVHPAGGQGALLGFHDVIALANWINVLPANPTVQELETVFKEYRRERHPYALAAFDHARNMSNLSGKVLLHDANLTAAISRFVIKNIPNWLWRLSLVKMSSNRPQVSFLPLVKDIGAVKSAHQLSLHKTQKILREKEVAKAKVATAAPLA</sequence>
<evidence type="ECO:0000313" key="6">
    <source>
        <dbReference type="EMBL" id="KAG0317442.1"/>
    </source>
</evidence>
<evidence type="ECO:0000256" key="4">
    <source>
        <dbReference type="ARBA" id="ARBA00023002"/>
    </source>
</evidence>
<evidence type="ECO:0000256" key="3">
    <source>
        <dbReference type="ARBA" id="ARBA00022827"/>
    </source>
</evidence>
<keyword evidence="2" id="KW-0285">Flavoprotein</keyword>
<organism evidence="6 7">
    <name type="scientific">Linnemannia gamsii</name>
    <dbReference type="NCBI Taxonomy" id="64522"/>
    <lineage>
        <taxon>Eukaryota</taxon>
        <taxon>Fungi</taxon>
        <taxon>Fungi incertae sedis</taxon>
        <taxon>Mucoromycota</taxon>
        <taxon>Mortierellomycotina</taxon>
        <taxon>Mortierellomycetes</taxon>
        <taxon>Mortierellales</taxon>
        <taxon>Mortierellaceae</taxon>
        <taxon>Linnemannia</taxon>
    </lineage>
</organism>
<keyword evidence="7" id="KW-1185">Reference proteome</keyword>
<evidence type="ECO:0000256" key="1">
    <source>
        <dbReference type="ARBA" id="ARBA00007992"/>
    </source>
</evidence>
<dbReference type="PANTHER" id="PTHR47356:SF2">
    <property type="entry name" value="FAD-BINDING DOMAIN-CONTAINING PROTEIN-RELATED"/>
    <property type="match status" value="1"/>
</dbReference>
<protein>
    <recommendedName>
        <fullName evidence="5">FAD-binding domain-containing protein</fullName>
    </recommendedName>
</protein>
<evidence type="ECO:0000259" key="5">
    <source>
        <dbReference type="Pfam" id="PF01494"/>
    </source>
</evidence>
<keyword evidence="4" id="KW-0560">Oxidoreductase</keyword>
<evidence type="ECO:0000256" key="2">
    <source>
        <dbReference type="ARBA" id="ARBA00022630"/>
    </source>
</evidence>
<proteinExistence type="inferred from homology"/>
<dbReference type="OrthoDB" id="655030at2759"/>
<reference evidence="6" key="1">
    <citation type="journal article" date="2020" name="Fungal Divers.">
        <title>Resolving the Mortierellaceae phylogeny through synthesis of multi-gene phylogenetics and phylogenomics.</title>
        <authorList>
            <person name="Vandepol N."/>
            <person name="Liber J."/>
            <person name="Desiro A."/>
            <person name="Na H."/>
            <person name="Kennedy M."/>
            <person name="Barry K."/>
            <person name="Grigoriev I.V."/>
            <person name="Miller A.N."/>
            <person name="O'Donnell K."/>
            <person name="Stajich J.E."/>
            <person name="Bonito G."/>
        </authorList>
    </citation>
    <scope>NUCLEOTIDE SEQUENCE</scope>
    <source>
        <strain evidence="6">NVP60</strain>
    </source>
</reference>
<comment type="similarity">
    <text evidence="1">Belongs to the paxM FAD-dependent monooxygenase family.</text>
</comment>
<dbReference type="PRINTS" id="PR00420">
    <property type="entry name" value="RNGMNOXGNASE"/>
</dbReference>
<dbReference type="AlphaFoldDB" id="A0A9P6RH24"/>
<name>A0A9P6RH24_9FUNG</name>
<feature type="domain" description="FAD-binding" evidence="5">
    <location>
        <begin position="419"/>
        <end position="720"/>
    </location>
</feature>
<dbReference type="InterPro" id="IPR050562">
    <property type="entry name" value="FAD_mOase_fung"/>
</dbReference>
<gene>
    <name evidence="6" type="ORF">BGZ97_005405</name>
</gene>
<dbReference type="EMBL" id="JAAAIN010000244">
    <property type="protein sequence ID" value="KAG0317442.1"/>
    <property type="molecule type" value="Genomic_DNA"/>
</dbReference>
<dbReference type="GO" id="GO:0071949">
    <property type="term" value="F:FAD binding"/>
    <property type="evidence" value="ECO:0007669"/>
    <property type="project" value="InterPro"/>
</dbReference>
<accession>A0A9P6RH24</accession>
<dbReference type="PANTHER" id="PTHR47356">
    <property type="entry name" value="FAD-DEPENDENT MONOOXYGENASE ASQG-RELATED"/>
    <property type="match status" value="1"/>
</dbReference>
<dbReference type="Gene3D" id="3.50.50.60">
    <property type="entry name" value="FAD/NAD(P)-binding domain"/>
    <property type="match status" value="3"/>
</dbReference>
<dbReference type="SUPFAM" id="SSF51905">
    <property type="entry name" value="FAD/NAD(P)-binding domain"/>
    <property type="match status" value="2"/>
</dbReference>